<keyword evidence="2" id="KW-0732">Signal</keyword>
<evidence type="ECO:0000256" key="1">
    <source>
        <dbReference type="SAM" id="Phobius"/>
    </source>
</evidence>
<dbReference type="InParanoid" id="A0A1S3KB59"/>
<dbReference type="GeneID" id="106180435"/>
<keyword evidence="1" id="KW-0812">Transmembrane</keyword>
<dbReference type="KEGG" id="lak:106180435"/>
<dbReference type="RefSeq" id="XP_013419870.1">
    <property type="nucleotide sequence ID" value="XM_013564416.1"/>
</dbReference>
<evidence type="ECO:0000313" key="4">
    <source>
        <dbReference type="RefSeq" id="XP_013419870.1"/>
    </source>
</evidence>
<proteinExistence type="predicted"/>
<name>A0A1S3KB59_LINAN</name>
<accession>A0A1S3KB59</accession>
<keyword evidence="3" id="KW-1185">Reference proteome</keyword>
<gene>
    <name evidence="4" type="primary">LOC106180435</name>
</gene>
<keyword evidence="1" id="KW-0472">Membrane</keyword>
<keyword evidence="1" id="KW-1133">Transmembrane helix</keyword>
<evidence type="ECO:0000313" key="3">
    <source>
        <dbReference type="Proteomes" id="UP000085678"/>
    </source>
</evidence>
<dbReference type="AlphaFoldDB" id="A0A1S3KB59"/>
<evidence type="ECO:0000256" key="2">
    <source>
        <dbReference type="SAM" id="SignalP"/>
    </source>
</evidence>
<feature type="signal peptide" evidence="2">
    <location>
        <begin position="1"/>
        <end position="20"/>
    </location>
</feature>
<protein>
    <submittedName>
        <fullName evidence="4">Uncharacterized protein LOC106180435</fullName>
    </submittedName>
</protein>
<reference evidence="4" key="1">
    <citation type="submission" date="2025-08" db="UniProtKB">
        <authorList>
            <consortium name="RefSeq"/>
        </authorList>
    </citation>
    <scope>IDENTIFICATION</scope>
    <source>
        <tissue evidence="4">Gonads</tissue>
    </source>
</reference>
<feature type="transmembrane region" description="Helical" evidence="1">
    <location>
        <begin position="162"/>
        <end position="189"/>
    </location>
</feature>
<dbReference type="Proteomes" id="UP000085678">
    <property type="component" value="Unplaced"/>
</dbReference>
<feature type="chain" id="PRO_5010370200" evidence="2">
    <location>
        <begin position="21"/>
        <end position="354"/>
    </location>
</feature>
<organism evidence="3 4">
    <name type="scientific">Lingula anatina</name>
    <name type="common">Brachiopod</name>
    <name type="synonym">Lingula unguis</name>
    <dbReference type="NCBI Taxonomy" id="7574"/>
    <lineage>
        <taxon>Eukaryota</taxon>
        <taxon>Metazoa</taxon>
        <taxon>Spiralia</taxon>
        <taxon>Lophotrochozoa</taxon>
        <taxon>Brachiopoda</taxon>
        <taxon>Linguliformea</taxon>
        <taxon>Lingulata</taxon>
        <taxon>Lingulida</taxon>
        <taxon>Linguloidea</taxon>
        <taxon>Lingulidae</taxon>
        <taxon>Lingula</taxon>
    </lineage>
</organism>
<sequence>MATLRWLCVVLAASVQRVTPTVYYMDDTGTDCNPDMKVVNSGASFVKAWRWLPRYFYGQCTMHFVTNAKEYNALRVTFLNLTIQSDDDVALTFYDANSTDDYEKQLASFTYSDSHKIPKYIQTTGRYLSVALNRVFNSIHYNFNVEIKPVYIKHDSGGKSSAIGIAVGAGLAALLVIIVGVTVGVVCVCKKQKQRKANSLINDSSGSSTKSDYNSINEPRHIQHFPKCVEPPPAFAPAFVPNMPNAPALAHQDHVYQDMQQHGYQDYGDPYQQYSGYSSMDYTQGGAAVHQSHWPYEKPPFDSQSTAAQYYGHPEHQGQYEHVQSNNVPPPYGGTLYPTLHDVPSEYLHTINRR</sequence>